<reference evidence="1" key="1">
    <citation type="submission" date="2021-06" db="EMBL/GenBank/DDBJ databases">
        <authorList>
            <person name="Kallberg Y."/>
            <person name="Tangrot J."/>
            <person name="Rosling A."/>
        </authorList>
    </citation>
    <scope>NUCLEOTIDE SEQUENCE</scope>
    <source>
        <strain evidence="1">IL203A</strain>
    </source>
</reference>
<dbReference type="EMBL" id="CAJVPU010031207">
    <property type="protein sequence ID" value="CAG8716261.1"/>
    <property type="molecule type" value="Genomic_DNA"/>
</dbReference>
<feature type="non-terminal residue" evidence="1">
    <location>
        <position position="1"/>
    </location>
</feature>
<proteinExistence type="predicted"/>
<accession>A0ACA9PNA7</accession>
<protein>
    <submittedName>
        <fullName evidence="1">10024_t:CDS:1</fullName>
    </submittedName>
</protein>
<sequence>SESVQKKYRGIKFKKYEELLTILEEVRSLINSDDKSENCESIENLGSQHNDEL</sequence>
<gene>
    <name evidence="1" type="ORF">DHETER_LOCUS12555</name>
</gene>
<comment type="caution">
    <text evidence="1">The sequence shown here is derived from an EMBL/GenBank/DDBJ whole genome shotgun (WGS) entry which is preliminary data.</text>
</comment>
<name>A0ACA9PNA7_9GLOM</name>
<keyword evidence="2" id="KW-1185">Reference proteome</keyword>
<evidence type="ECO:0000313" key="1">
    <source>
        <dbReference type="EMBL" id="CAG8716261.1"/>
    </source>
</evidence>
<organism evidence="1 2">
    <name type="scientific">Dentiscutata heterogama</name>
    <dbReference type="NCBI Taxonomy" id="1316150"/>
    <lineage>
        <taxon>Eukaryota</taxon>
        <taxon>Fungi</taxon>
        <taxon>Fungi incertae sedis</taxon>
        <taxon>Mucoromycota</taxon>
        <taxon>Glomeromycotina</taxon>
        <taxon>Glomeromycetes</taxon>
        <taxon>Diversisporales</taxon>
        <taxon>Gigasporaceae</taxon>
        <taxon>Dentiscutata</taxon>
    </lineage>
</organism>
<evidence type="ECO:0000313" key="2">
    <source>
        <dbReference type="Proteomes" id="UP000789702"/>
    </source>
</evidence>
<dbReference type="Proteomes" id="UP000789702">
    <property type="component" value="Unassembled WGS sequence"/>
</dbReference>